<organism evidence="2">
    <name type="scientific">uncultured Gemmatimonadaceae bacterium</name>
    <dbReference type="NCBI Taxonomy" id="246130"/>
    <lineage>
        <taxon>Bacteria</taxon>
        <taxon>Pseudomonadati</taxon>
        <taxon>Gemmatimonadota</taxon>
        <taxon>Gemmatimonadia</taxon>
        <taxon>Gemmatimonadales</taxon>
        <taxon>Gemmatimonadaceae</taxon>
        <taxon>environmental samples</taxon>
    </lineage>
</organism>
<dbReference type="CDD" id="cd00198">
    <property type="entry name" value="vWFA"/>
    <property type="match status" value="1"/>
</dbReference>
<dbReference type="EMBL" id="CADCTX010000815">
    <property type="protein sequence ID" value="CAA9352313.1"/>
    <property type="molecule type" value="Genomic_DNA"/>
</dbReference>
<evidence type="ECO:0000313" key="2">
    <source>
        <dbReference type="EMBL" id="CAA9352313.1"/>
    </source>
</evidence>
<dbReference type="PANTHER" id="PTHR33608:SF7">
    <property type="entry name" value="DUF58 DOMAIN-CONTAINING PROTEIN"/>
    <property type="match status" value="1"/>
</dbReference>
<dbReference type="AlphaFoldDB" id="A0A6J4M8K2"/>
<name>A0A6J4M8K2_9BACT</name>
<gene>
    <name evidence="2" type="ORF">AVDCRST_MAG40-2960</name>
</gene>
<dbReference type="PANTHER" id="PTHR33608">
    <property type="entry name" value="BLL2464 PROTEIN"/>
    <property type="match status" value="1"/>
</dbReference>
<sequence length="317" mass="34562">MSQPPAAAAPRADLFDPSSLAELGHLEVVARWVVDGFVTGLHRSPRKGFSAEFSEHRPYQPGDDPRYVDWKIAARADRMVVKQFEEETNLRATVVLDVSRSMDWSGSSLAAGDRRAGPARLTKLAYANRLTAALALLLLRQRDAVGLIRFDDAVRSMVPPRSRQGQWRRLVAALEEPGAGPDSRAALALEQAARLVRRPGLVVLVSDLLMERADVERAVRALRAVGHDVTVLHLLDPVERDFDVTTSALFYDPESGAQLPASASVRGAYQAAVTAALGEWRDTLAAAGAGYEVVLTSEPFGVPLRRAFAARQRVQRA</sequence>
<accession>A0A6J4M8K2</accession>
<evidence type="ECO:0000259" key="1">
    <source>
        <dbReference type="Pfam" id="PF01882"/>
    </source>
</evidence>
<dbReference type="Gene3D" id="3.40.50.410">
    <property type="entry name" value="von Willebrand factor, type A domain"/>
    <property type="match status" value="1"/>
</dbReference>
<dbReference type="Pfam" id="PF01882">
    <property type="entry name" value="DUF58"/>
    <property type="match status" value="1"/>
</dbReference>
<protein>
    <recommendedName>
        <fullName evidence="1">DUF58 domain-containing protein</fullName>
    </recommendedName>
</protein>
<reference evidence="2" key="1">
    <citation type="submission" date="2020-02" db="EMBL/GenBank/DDBJ databases">
        <authorList>
            <person name="Meier V. D."/>
        </authorList>
    </citation>
    <scope>NUCLEOTIDE SEQUENCE</scope>
    <source>
        <strain evidence="2">AVDCRST_MAG40</strain>
    </source>
</reference>
<feature type="domain" description="DUF58" evidence="1">
    <location>
        <begin position="55"/>
        <end position="274"/>
    </location>
</feature>
<dbReference type="InterPro" id="IPR036465">
    <property type="entry name" value="vWFA_dom_sf"/>
</dbReference>
<dbReference type="InterPro" id="IPR002881">
    <property type="entry name" value="DUF58"/>
</dbReference>
<dbReference type="SUPFAM" id="SSF53300">
    <property type="entry name" value="vWA-like"/>
    <property type="match status" value="1"/>
</dbReference>
<proteinExistence type="predicted"/>